<name>A0AAV2FI81_9ROSI</name>
<dbReference type="PANTHER" id="PTHR31225">
    <property type="entry name" value="OS04G0344100 PROTEIN-RELATED"/>
    <property type="match status" value="1"/>
</dbReference>
<dbReference type="InterPro" id="IPR036965">
    <property type="entry name" value="Terpene_synth_N_sf"/>
</dbReference>
<evidence type="ECO:0000259" key="5">
    <source>
        <dbReference type="Pfam" id="PF01397"/>
    </source>
</evidence>
<evidence type="ECO:0000313" key="7">
    <source>
        <dbReference type="EMBL" id="CAL1397692.1"/>
    </source>
</evidence>
<keyword evidence="2" id="KW-0479">Metal-binding</keyword>
<dbReference type="Pfam" id="PF03936">
    <property type="entry name" value="Terpene_synth_C"/>
    <property type="match status" value="1"/>
</dbReference>
<comment type="cofactor">
    <cofactor evidence="1">
        <name>Mg(2+)</name>
        <dbReference type="ChEBI" id="CHEBI:18420"/>
    </cofactor>
</comment>
<dbReference type="InterPro" id="IPR001906">
    <property type="entry name" value="Terpene_synth_N"/>
</dbReference>
<dbReference type="Proteomes" id="UP001497516">
    <property type="component" value="Chromosome 6"/>
</dbReference>
<dbReference type="Gene3D" id="1.10.600.10">
    <property type="entry name" value="Farnesyl Diphosphate Synthase"/>
    <property type="match status" value="1"/>
</dbReference>
<protein>
    <submittedName>
        <fullName evidence="7">Uncharacterized protein</fullName>
    </submittedName>
</protein>
<evidence type="ECO:0000313" key="8">
    <source>
        <dbReference type="Proteomes" id="UP001497516"/>
    </source>
</evidence>
<dbReference type="SUPFAM" id="SSF48576">
    <property type="entry name" value="Terpenoid synthases"/>
    <property type="match status" value="1"/>
</dbReference>
<gene>
    <name evidence="7" type="ORF">LTRI10_LOCUS37969</name>
</gene>
<dbReference type="SUPFAM" id="SSF48239">
    <property type="entry name" value="Terpenoid cyclases/Protein prenyltransferases"/>
    <property type="match status" value="1"/>
</dbReference>
<keyword evidence="8" id="KW-1185">Reference proteome</keyword>
<reference evidence="7 8" key="1">
    <citation type="submission" date="2024-04" db="EMBL/GenBank/DDBJ databases">
        <authorList>
            <person name="Fracassetti M."/>
        </authorList>
    </citation>
    <scope>NUCLEOTIDE SEQUENCE [LARGE SCALE GENOMIC DNA]</scope>
</reference>
<dbReference type="InterPro" id="IPR008949">
    <property type="entry name" value="Isoprenoid_synthase_dom_sf"/>
</dbReference>
<dbReference type="InterPro" id="IPR050148">
    <property type="entry name" value="Terpene_synthase-like"/>
</dbReference>
<evidence type="ECO:0000259" key="6">
    <source>
        <dbReference type="Pfam" id="PF03936"/>
    </source>
</evidence>
<dbReference type="PANTHER" id="PTHR31225:SF0">
    <property type="entry name" value="S-(+)-LINALOOL SYNTHASE, CHLOROPLASTIC"/>
    <property type="match status" value="1"/>
</dbReference>
<evidence type="ECO:0000256" key="4">
    <source>
        <dbReference type="ARBA" id="ARBA00023239"/>
    </source>
</evidence>
<dbReference type="InterPro" id="IPR005630">
    <property type="entry name" value="Terpene_synthase_metal-bd"/>
</dbReference>
<dbReference type="GO" id="GO:0016114">
    <property type="term" value="P:terpenoid biosynthetic process"/>
    <property type="evidence" value="ECO:0007669"/>
    <property type="project" value="InterPro"/>
</dbReference>
<evidence type="ECO:0000256" key="1">
    <source>
        <dbReference type="ARBA" id="ARBA00001946"/>
    </source>
</evidence>
<feature type="domain" description="Terpene synthase N-terminal" evidence="5">
    <location>
        <begin position="67"/>
        <end position="197"/>
    </location>
</feature>
<keyword evidence="4" id="KW-0456">Lyase</keyword>
<dbReference type="EMBL" id="OZ034819">
    <property type="protein sequence ID" value="CAL1397692.1"/>
    <property type="molecule type" value="Genomic_DNA"/>
</dbReference>
<accession>A0AAV2FI81</accession>
<evidence type="ECO:0000256" key="2">
    <source>
        <dbReference type="ARBA" id="ARBA00022723"/>
    </source>
</evidence>
<keyword evidence="3" id="KW-0460">Magnesium</keyword>
<organism evidence="7 8">
    <name type="scientific">Linum trigynum</name>
    <dbReference type="NCBI Taxonomy" id="586398"/>
    <lineage>
        <taxon>Eukaryota</taxon>
        <taxon>Viridiplantae</taxon>
        <taxon>Streptophyta</taxon>
        <taxon>Embryophyta</taxon>
        <taxon>Tracheophyta</taxon>
        <taxon>Spermatophyta</taxon>
        <taxon>Magnoliopsida</taxon>
        <taxon>eudicotyledons</taxon>
        <taxon>Gunneridae</taxon>
        <taxon>Pentapetalae</taxon>
        <taxon>rosids</taxon>
        <taxon>fabids</taxon>
        <taxon>Malpighiales</taxon>
        <taxon>Linaceae</taxon>
        <taxon>Linum</taxon>
    </lineage>
</organism>
<dbReference type="InterPro" id="IPR008930">
    <property type="entry name" value="Terpenoid_cyclase/PrenylTrfase"/>
</dbReference>
<feature type="domain" description="Terpene synthase metal-binding" evidence="6">
    <location>
        <begin position="297"/>
        <end position="527"/>
    </location>
</feature>
<dbReference type="Gene3D" id="1.50.10.130">
    <property type="entry name" value="Terpene synthase, N-terminal domain"/>
    <property type="match status" value="1"/>
</dbReference>
<proteinExistence type="predicted"/>
<sequence>MAFSTNLRPCFSSFGRKNITSGSNGEKPLMVQCCCLGEKHAQKLKEAKQLFTRRQYSVARDDQVLMSSCPVETLALIDAVQRLGIDHHFQETIEAVLHDEFSATRMAAAADRLREDGLLEVSLSFRLLRQQGHSIPSDVFHRFKNDEGKFQPKLLGHQNVQALIQLYEASQWMTAGEDILREAGEFSARRLRSWIAPKPSQYYSVVNDVIGLLATGEAVANVLKHPYHKSIPRLVIKDYLSSFGATITSKRQSRYVETLKDLAKLDLKMNQAVHQNELDQLSRWWDIEVCLAANVGRDQLLVKASSWAMATLAGSQFSGYRVELAKIIALVKLIGNIFDSYGSLEVLTLFSQTVTRWDTETTDKLPEFMRVCFMTLYHMTNQIGYKVYIKHGRNPMRSLQQSWAKLFEAFLVKARSLRTEECRKSDDCLRTGIVTSGVPLLLVHFFFMLGLGLTEQNVGLVDGDEPPLITSVAKILRLSDELSSTYEEGVGYDVGSHVDCYLKENPGLTVSEARKHVVEMIEDTWKQLNHEYLSPAVPFPTVFGKAVVDSAKMAPLMYEIGLDDDDDQESSDIDCIPSLQQYHNQPASV</sequence>
<dbReference type="AlphaFoldDB" id="A0AAV2FI81"/>
<dbReference type="GO" id="GO:0000287">
    <property type="term" value="F:magnesium ion binding"/>
    <property type="evidence" value="ECO:0007669"/>
    <property type="project" value="InterPro"/>
</dbReference>
<dbReference type="Pfam" id="PF01397">
    <property type="entry name" value="Terpene_synth"/>
    <property type="match status" value="1"/>
</dbReference>
<dbReference type="GO" id="GO:0010333">
    <property type="term" value="F:terpene synthase activity"/>
    <property type="evidence" value="ECO:0007669"/>
    <property type="project" value="InterPro"/>
</dbReference>
<evidence type="ECO:0000256" key="3">
    <source>
        <dbReference type="ARBA" id="ARBA00022842"/>
    </source>
</evidence>